<evidence type="ECO:0000256" key="18">
    <source>
        <dbReference type="PROSITE-ProRule" id="PRU00110"/>
    </source>
</evidence>
<dbReference type="FunFam" id="1.10.287.130:FF:000003">
    <property type="entry name" value="Histidine kinase"/>
    <property type="match status" value="1"/>
</dbReference>
<dbReference type="SUPFAM" id="SSF55785">
    <property type="entry name" value="PYP-like sensor domain (PAS domain)"/>
    <property type="match status" value="3"/>
</dbReference>
<comment type="caution">
    <text evidence="25">The sequence shown here is derived from an EMBL/GenBank/DDBJ whole genome shotgun (WGS) entry which is preliminary data.</text>
</comment>
<reference evidence="25 26" key="1">
    <citation type="submission" date="2019-11" db="EMBL/GenBank/DDBJ databases">
        <title>Caenimonas koreensis gen. nov., sp. nov., isolated from activated sludge.</title>
        <authorList>
            <person name="Seung H.R."/>
        </authorList>
    </citation>
    <scope>NUCLEOTIDE SEQUENCE [LARGE SCALE GENOMIC DNA]</scope>
    <source>
        <strain evidence="25 26">EMB320</strain>
    </source>
</reference>
<dbReference type="SUPFAM" id="SSF52172">
    <property type="entry name" value="CheY-like"/>
    <property type="match status" value="2"/>
</dbReference>
<dbReference type="PANTHER" id="PTHR45339:SF1">
    <property type="entry name" value="HYBRID SIGNAL TRANSDUCTION HISTIDINE KINASE J"/>
    <property type="match status" value="1"/>
</dbReference>
<keyword evidence="11" id="KW-0067">ATP-binding</keyword>
<keyword evidence="15" id="KW-0472">Membrane</keyword>
<evidence type="ECO:0000256" key="4">
    <source>
        <dbReference type="ARBA" id="ARBA00022475"/>
    </source>
</evidence>
<dbReference type="InterPro" id="IPR001610">
    <property type="entry name" value="PAC"/>
</dbReference>
<keyword evidence="5 19" id="KW-0597">Phosphoprotein</keyword>
<comment type="subcellular location">
    <subcellularLocation>
        <location evidence="2">Cell membrane</location>
        <topology evidence="2">Multi-pass membrane protein</topology>
    </subcellularLocation>
</comment>
<dbReference type="NCBIfam" id="TIGR00229">
    <property type="entry name" value="sensory_box"/>
    <property type="match status" value="2"/>
</dbReference>
<evidence type="ECO:0000256" key="9">
    <source>
        <dbReference type="ARBA" id="ARBA00022741"/>
    </source>
</evidence>
<dbReference type="Pfam" id="PF08448">
    <property type="entry name" value="PAS_4"/>
    <property type="match status" value="1"/>
</dbReference>
<dbReference type="CDD" id="cd00130">
    <property type="entry name" value="PAS"/>
    <property type="match status" value="2"/>
</dbReference>
<dbReference type="Gene3D" id="3.30.450.20">
    <property type="entry name" value="PAS domain"/>
    <property type="match status" value="3"/>
</dbReference>
<evidence type="ECO:0000256" key="11">
    <source>
        <dbReference type="ARBA" id="ARBA00022840"/>
    </source>
</evidence>
<evidence type="ECO:0000256" key="14">
    <source>
        <dbReference type="ARBA" id="ARBA00023026"/>
    </source>
</evidence>
<evidence type="ECO:0000313" key="26">
    <source>
        <dbReference type="Proteomes" id="UP000487350"/>
    </source>
</evidence>
<keyword evidence="12" id="KW-1133">Transmembrane helix</keyword>
<dbReference type="GO" id="GO:0000155">
    <property type="term" value="F:phosphorelay sensor kinase activity"/>
    <property type="evidence" value="ECO:0007669"/>
    <property type="project" value="InterPro"/>
</dbReference>
<proteinExistence type="predicted"/>
<evidence type="ECO:0000256" key="6">
    <source>
        <dbReference type="ARBA" id="ARBA00022679"/>
    </source>
</evidence>
<feature type="domain" description="PAC" evidence="23">
    <location>
        <begin position="352"/>
        <end position="404"/>
    </location>
</feature>
<dbReference type="InterPro" id="IPR000700">
    <property type="entry name" value="PAS-assoc_C"/>
</dbReference>
<evidence type="ECO:0000256" key="3">
    <source>
        <dbReference type="ARBA" id="ARBA00012438"/>
    </source>
</evidence>
<dbReference type="Gene3D" id="3.30.565.10">
    <property type="entry name" value="Histidine kinase-like ATPase, C-terminal domain"/>
    <property type="match status" value="1"/>
</dbReference>
<evidence type="ECO:0000256" key="12">
    <source>
        <dbReference type="ARBA" id="ARBA00022989"/>
    </source>
</evidence>
<dbReference type="InterPro" id="IPR036641">
    <property type="entry name" value="HPT_dom_sf"/>
</dbReference>
<dbReference type="PROSITE" id="PS50112">
    <property type="entry name" value="PAS"/>
    <property type="match status" value="2"/>
</dbReference>
<keyword evidence="4" id="KW-1003">Cell membrane</keyword>
<dbReference type="Gene3D" id="1.10.287.130">
    <property type="match status" value="1"/>
</dbReference>
<evidence type="ECO:0000259" key="24">
    <source>
        <dbReference type="PROSITE" id="PS50894"/>
    </source>
</evidence>
<dbReference type="OrthoDB" id="5290456at2"/>
<dbReference type="Gene3D" id="3.40.50.2300">
    <property type="match status" value="2"/>
</dbReference>
<dbReference type="GO" id="GO:0005886">
    <property type="term" value="C:plasma membrane"/>
    <property type="evidence" value="ECO:0007669"/>
    <property type="project" value="UniProtKB-SubCell"/>
</dbReference>
<feature type="domain" description="Response regulatory" evidence="21">
    <location>
        <begin position="809"/>
        <end position="925"/>
    </location>
</feature>
<evidence type="ECO:0000313" key="25">
    <source>
        <dbReference type="EMBL" id="MRD48348.1"/>
    </source>
</evidence>
<dbReference type="Pfam" id="PF00512">
    <property type="entry name" value="HisKA"/>
    <property type="match status" value="1"/>
</dbReference>
<dbReference type="EMBL" id="WJBU01000012">
    <property type="protein sequence ID" value="MRD48348.1"/>
    <property type="molecule type" value="Genomic_DNA"/>
</dbReference>
<dbReference type="EC" id="2.7.13.3" evidence="3"/>
<evidence type="ECO:0000256" key="19">
    <source>
        <dbReference type="PROSITE-ProRule" id="PRU00169"/>
    </source>
</evidence>
<dbReference type="PROSITE" id="PS50110">
    <property type="entry name" value="RESPONSE_REGULATORY"/>
    <property type="match status" value="2"/>
</dbReference>
<dbReference type="SMART" id="SM00086">
    <property type="entry name" value="PAC"/>
    <property type="match status" value="2"/>
</dbReference>
<dbReference type="Pfam" id="PF00072">
    <property type="entry name" value="Response_reg"/>
    <property type="match status" value="2"/>
</dbReference>
<dbReference type="PROSITE" id="PS50109">
    <property type="entry name" value="HIS_KIN"/>
    <property type="match status" value="1"/>
</dbReference>
<dbReference type="Pfam" id="PF01627">
    <property type="entry name" value="Hpt"/>
    <property type="match status" value="1"/>
</dbReference>
<dbReference type="CDD" id="cd00082">
    <property type="entry name" value="HisKA"/>
    <property type="match status" value="1"/>
</dbReference>
<feature type="domain" description="PAS" evidence="22">
    <location>
        <begin position="162"/>
        <end position="200"/>
    </location>
</feature>
<dbReference type="SUPFAM" id="SSF47226">
    <property type="entry name" value="Histidine-containing phosphotransfer domain, HPT domain"/>
    <property type="match status" value="1"/>
</dbReference>
<protein>
    <recommendedName>
        <fullName evidence="17">Virulence sensor protein BvgS</fullName>
        <ecNumber evidence="3">2.7.13.3</ecNumber>
    </recommendedName>
</protein>
<gene>
    <name evidence="25" type="ORF">GHT07_13750</name>
</gene>
<dbReference type="FunFam" id="3.30.565.10:FF:000010">
    <property type="entry name" value="Sensor histidine kinase RcsC"/>
    <property type="match status" value="1"/>
</dbReference>
<dbReference type="Pfam" id="PF13426">
    <property type="entry name" value="PAS_9"/>
    <property type="match status" value="2"/>
</dbReference>
<dbReference type="InterPro" id="IPR008207">
    <property type="entry name" value="Sig_transdc_His_kin_Hpt_dom"/>
</dbReference>
<evidence type="ECO:0000256" key="7">
    <source>
        <dbReference type="ARBA" id="ARBA00022692"/>
    </source>
</evidence>
<dbReference type="PANTHER" id="PTHR45339">
    <property type="entry name" value="HYBRID SIGNAL TRANSDUCTION HISTIDINE KINASE J"/>
    <property type="match status" value="1"/>
</dbReference>
<sequence length="1071" mass="117874">MDRTVNDLALALAESEQQLQARLRELEALRASHDMLVSTLDSASDGILTQQFSDGSVYFNIRFIEMWRIPEEKLADLSAADVIALQCEQMANPQELLDHIAQRRLNPDSESLHFIALKDGRTLERHVTPQRVHGRTVGGIITFRDVTERLRYEGKMMFNHLVLENSGPMIWLSRLTCKVTYANPAACCHLGYTQADLLGRCFTDFDSKFQLTELPALDAALDKFKRPVTFESQHRRKDASLRDVEITAFLTQGAGEAMYICSFRDVTALKRAEEGKRRQEATLATLINSISDVIVYKDCDGRYIRCNTAFASMVGRTAESICGLTAHDLFPSDVAREIQACEDRTRALLQEQSCEQWVTLFDGRRVLYDTVVSPLWDEDGQAQGVLSISRNITERRRQEEQIRHAKEIAEEATRMKSNFLANMSHEIRTPMNAVIGLSHLVLKTDLTERQRDYITKVQTSGQHLLGVINDILDFSKVEAGKMDLEQAEFEVEKLLDTTSSVISEKCHAKGLELVFEVAPDVPSHLIGDSLRLGQILLNLSNNAVKFTQSGEIVISVRASERTDADVLLHFRVRDTGIGLTAEQKSRLFQSFSQADSSTTRRFGGTGLGLAISKRLVDLMDGDVGVESEFGKGSTFWFSARVGISAARKRELLPNPDLRGRRALVVDDNDQARAVITEMLTGMTFTTGGSASGLAAINEVQRAAASGQGYDVVYLDWRMPDIDGMETARRIRALGLKSPPMVLMVTAYGREEARKEAHDAGIRDVLVKPVTPSLLFDTTMSALGSSRPASRGTTTVAVADDLRAPHRRARVLLVEDNDINQQVAREMLEDAGVTVDVADNGLVALQMVQKTRYALVFMDMQMPVMDGVTATRAIRGLPGMADLPIAAMTANAMEQDRRNCMEAGMNDFIVKPIDPQALATVLARWIAPADDHIAAAQTPAPGAPSLGADGIPQNVSGLDTRLGLSHMMNKKPLYLAMLRRYCAGQASVVQELRDALDAGDTATAERLAHTSKGVAANIGATLVQTRADALELALRQHEDATRVSALLAEFEAPLAELLDALMQALAIEPVPA</sequence>
<evidence type="ECO:0000256" key="15">
    <source>
        <dbReference type="ARBA" id="ARBA00023136"/>
    </source>
</evidence>
<feature type="domain" description="Response regulatory" evidence="21">
    <location>
        <begin position="661"/>
        <end position="782"/>
    </location>
</feature>
<evidence type="ECO:0000259" key="21">
    <source>
        <dbReference type="PROSITE" id="PS50110"/>
    </source>
</evidence>
<dbReference type="SMART" id="SM00388">
    <property type="entry name" value="HisKA"/>
    <property type="match status" value="1"/>
</dbReference>
<dbReference type="PRINTS" id="PR00344">
    <property type="entry name" value="BCTRLSENSOR"/>
</dbReference>
<dbReference type="InterPro" id="IPR035965">
    <property type="entry name" value="PAS-like_dom_sf"/>
</dbReference>
<dbReference type="SMART" id="SM00387">
    <property type="entry name" value="HATPase_c"/>
    <property type="match status" value="1"/>
</dbReference>
<dbReference type="Pfam" id="PF02518">
    <property type="entry name" value="HATPase_c"/>
    <property type="match status" value="1"/>
</dbReference>
<dbReference type="Proteomes" id="UP000487350">
    <property type="component" value="Unassembled WGS sequence"/>
</dbReference>
<keyword evidence="26" id="KW-1185">Reference proteome</keyword>
<feature type="domain" description="PAS" evidence="22">
    <location>
        <begin position="279"/>
        <end position="323"/>
    </location>
</feature>
<dbReference type="SMART" id="SM00448">
    <property type="entry name" value="REC"/>
    <property type="match status" value="2"/>
</dbReference>
<feature type="modified residue" description="Phosphohistidine" evidence="18">
    <location>
        <position position="1008"/>
    </location>
</feature>
<dbReference type="InterPro" id="IPR001789">
    <property type="entry name" value="Sig_transdc_resp-reg_receiver"/>
</dbReference>
<dbReference type="InterPro" id="IPR036097">
    <property type="entry name" value="HisK_dim/P_sf"/>
</dbReference>
<evidence type="ECO:0000256" key="17">
    <source>
        <dbReference type="ARBA" id="ARBA00070152"/>
    </source>
</evidence>
<evidence type="ECO:0000256" key="10">
    <source>
        <dbReference type="ARBA" id="ARBA00022777"/>
    </source>
</evidence>
<dbReference type="PROSITE" id="PS50113">
    <property type="entry name" value="PAC"/>
    <property type="match status" value="1"/>
</dbReference>
<comment type="function">
    <text evidence="16">Member of the two-component regulatory system BvgS/BvgA. Phosphorylates BvgA via a four-step phosphorelay in response to environmental signals.</text>
</comment>
<dbReference type="InterPro" id="IPR004358">
    <property type="entry name" value="Sig_transdc_His_kin-like_C"/>
</dbReference>
<comment type="catalytic activity">
    <reaction evidence="1">
        <text>ATP + protein L-histidine = ADP + protein N-phospho-L-histidine.</text>
        <dbReference type="EC" id="2.7.13.3"/>
    </reaction>
</comment>
<evidence type="ECO:0000259" key="23">
    <source>
        <dbReference type="PROSITE" id="PS50113"/>
    </source>
</evidence>
<keyword evidence="8" id="KW-0732">Signal</keyword>
<keyword evidence="10" id="KW-0418">Kinase</keyword>
<dbReference type="InterPro" id="IPR036890">
    <property type="entry name" value="HATPase_C_sf"/>
</dbReference>
<dbReference type="PROSITE" id="PS50894">
    <property type="entry name" value="HPT"/>
    <property type="match status" value="1"/>
</dbReference>
<name>A0A844B0V2_9BURK</name>
<feature type="modified residue" description="4-aspartylphosphate" evidence="19">
    <location>
        <position position="715"/>
    </location>
</feature>
<dbReference type="SMART" id="SM00073">
    <property type="entry name" value="HPT"/>
    <property type="match status" value="1"/>
</dbReference>
<dbReference type="AlphaFoldDB" id="A0A844B0V2"/>
<dbReference type="SUPFAM" id="SSF47384">
    <property type="entry name" value="Homodimeric domain of signal transducing histidine kinase"/>
    <property type="match status" value="1"/>
</dbReference>
<dbReference type="InterPro" id="IPR011006">
    <property type="entry name" value="CheY-like_superfamily"/>
</dbReference>
<dbReference type="CDD" id="cd17546">
    <property type="entry name" value="REC_hyHK_CKI1_RcsC-like"/>
    <property type="match status" value="2"/>
</dbReference>
<evidence type="ECO:0000256" key="1">
    <source>
        <dbReference type="ARBA" id="ARBA00000085"/>
    </source>
</evidence>
<dbReference type="Gene3D" id="1.20.120.160">
    <property type="entry name" value="HPT domain"/>
    <property type="match status" value="1"/>
</dbReference>
<dbReference type="InterPro" id="IPR003594">
    <property type="entry name" value="HATPase_dom"/>
</dbReference>
<keyword evidence="7" id="KW-0812">Transmembrane</keyword>
<accession>A0A844B0V2</accession>
<evidence type="ECO:0000256" key="2">
    <source>
        <dbReference type="ARBA" id="ARBA00004651"/>
    </source>
</evidence>
<feature type="modified residue" description="4-aspartylphosphate" evidence="19">
    <location>
        <position position="858"/>
    </location>
</feature>
<evidence type="ECO:0000256" key="16">
    <source>
        <dbReference type="ARBA" id="ARBA00058004"/>
    </source>
</evidence>
<dbReference type="InterPro" id="IPR013656">
    <property type="entry name" value="PAS_4"/>
</dbReference>
<evidence type="ECO:0000256" key="5">
    <source>
        <dbReference type="ARBA" id="ARBA00022553"/>
    </source>
</evidence>
<dbReference type="InterPro" id="IPR003661">
    <property type="entry name" value="HisK_dim/P_dom"/>
</dbReference>
<keyword evidence="9" id="KW-0547">Nucleotide-binding</keyword>
<keyword evidence="6" id="KW-0808">Transferase</keyword>
<organism evidence="25 26">
    <name type="scientific">Caenimonas koreensis DSM 17982</name>
    <dbReference type="NCBI Taxonomy" id="1121255"/>
    <lineage>
        <taxon>Bacteria</taxon>
        <taxon>Pseudomonadati</taxon>
        <taxon>Pseudomonadota</taxon>
        <taxon>Betaproteobacteria</taxon>
        <taxon>Burkholderiales</taxon>
        <taxon>Comamonadaceae</taxon>
        <taxon>Caenimonas</taxon>
    </lineage>
</organism>
<dbReference type="RefSeq" id="WP_153585667.1">
    <property type="nucleotide sequence ID" value="NZ_WJBU01000012.1"/>
</dbReference>
<keyword evidence="13" id="KW-0902">Two-component regulatory system</keyword>
<dbReference type="GO" id="GO:0005524">
    <property type="term" value="F:ATP binding"/>
    <property type="evidence" value="ECO:0007669"/>
    <property type="project" value="UniProtKB-KW"/>
</dbReference>
<evidence type="ECO:0000256" key="8">
    <source>
        <dbReference type="ARBA" id="ARBA00022729"/>
    </source>
</evidence>
<feature type="domain" description="HPt" evidence="24">
    <location>
        <begin position="969"/>
        <end position="1064"/>
    </location>
</feature>
<dbReference type="InterPro" id="IPR000014">
    <property type="entry name" value="PAS"/>
</dbReference>
<dbReference type="SMART" id="SM00091">
    <property type="entry name" value="PAS"/>
    <property type="match status" value="3"/>
</dbReference>
<evidence type="ECO:0000256" key="13">
    <source>
        <dbReference type="ARBA" id="ARBA00023012"/>
    </source>
</evidence>
<dbReference type="SUPFAM" id="SSF55874">
    <property type="entry name" value="ATPase domain of HSP90 chaperone/DNA topoisomerase II/histidine kinase"/>
    <property type="match status" value="1"/>
</dbReference>
<evidence type="ECO:0000259" key="20">
    <source>
        <dbReference type="PROSITE" id="PS50109"/>
    </source>
</evidence>
<keyword evidence="14" id="KW-0843">Virulence</keyword>
<feature type="domain" description="Histidine kinase" evidence="20">
    <location>
        <begin position="422"/>
        <end position="643"/>
    </location>
</feature>
<evidence type="ECO:0000259" key="22">
    <source>
        <dbReference type="PROSITE" id="PS50112"/>
    </source>
</evidence>
<dbReference type="CDD" id="cd16922">
    <property type="entry name" value="HATPase_EvgS-ArcB-TorS-like"/>
    <property type="match status" value="1"/>
</dbReference>
<dbReference type="InterPro" id="IPR005467">
    <property type="entry name" value="His_kinase_dom"/>
</dbReference>